<dbReference type="EMBL" id="QFLI01000003">
    <property type="protein sequence ID" value="PXY01407.1"/>
    <property type="molecule type" value="Genomic_DNA"/>
</dbReference>
<sequence>MIQTHDKKISIACIQRYLSFTNKKETFLEFYNEDDEAIEDIVEAFEYVVIIQGEDRIKIPYVDLLDDVTNGGLISNIKYEYGHDQAIHKSHIKLVMRANMKGIGVIDKSYVIKKKSIRKPNKKYEVNLYYKDRLLDYIIASINLPKK</sequence>
<evidence type="ECO:0000313" key="1">
    <source>
        <dbReference type="EMBL" id="PXY01407.1"/>
    </source>
</evidence>
<keyword evidence="2" id="KW-1185">Reference proteome</keyword>
<name>A0A2V4A0N4_9BACT</name>
<comment type="caution">
    <text evidence="1">The sequence shown here is derived from an EMBL/GenBank/DDBJ whole genome shotgun (WGS) entry which is preliminary data.</text>
</comment>
<gene>
    <name evidence="1" type="ORF">DF185_07945</name>
</gene>
<reference evidence="1 2" key="1">
    <citation type="submission" date="2018-05" db="EMBL/GenBank/DDBJ databases">
        <title>Marinifilum breve JC075T sp. nov., a marine bacterium isolated from Yongle Blue Hole in the South China Sea.</title>
        <authorList>
            <person name="Fu T."/>
        </authorList>
    </citation>
    <scope>NUCLEOTIDE SEQUENCE [LARGE SCALE GENOMIC DNA]</scope>
    <source>
        <strain evidence="1 2">JC075</strain>
    </source>
</reference>
<dbReference type="RefSeq" id="WP_110360219.1">
    <property type="nucleotide sequence ID" value="NZ_QFLI01000003.1"/>
</dbReference>
<dbReference type="Proteomes" id="UP000248079">
    <property type="component" value="Unassembled WGS sequence"/>
</dbReference>
<organism evidence="1 2">
    <name type="scientific">Marinifilum breve</name>
    <dbReference type="NCBI Taxonomy" id="2184082"/>
    <lineage>
        <taxon>Bacteria</taxon>
        <taxon>Pseudomonadati</taxon>
        <taxon>Bacteroidota</taxon>
        <taxon>Bacteroidia</taxon>
        <taxon>Marinilabiliales</taxon>
        <taxon>Marinifilaceae</taxon>
    </lineage>
</organism>
<proteinExistence type="predicted"/>
<dbReference type="AlphaFoldDB" id="A0A2V4A0N4"/>
<protein>
    <submittedName>
        <fullName evidence="1">Uncharacterized protein</fullName>
    </submittedName>
</protein>
<accession>A0A2V4A0N4</accession>
<evidence type="ECO:0000313" key="2">
    <source>
        <dbReference type="Proteomes" id="UP000248079"/>
    </source>
</evidence>